<accession>A0ABR6R1J1</accession>
<evidence type="ECO:0000259" key="1">
    <source>
        <dbReference type="PROSITE" id="PS50943"/>
    </source>
</evidence>
<dbReference type="PROSITE" id="PS50943">
    <property type="entry name" value="HTH_CROC1"/>
    <property type="match status" value="1"/>
</dbReference>
<dbReference type="InterPro" id="IPR001387">
    <property type="entry name" value="Cro/C1-type_HTH"/>
</dbReference>
<sequence>MPYMIDIAQYGQLETLRQGKMAMILTPALCRAARGFLDWTQMDLADRSGVSRSTIRDYEGNRHSLHRATEAQLRLALETGGITFFRIQGHEIGICTKALATEGQAPSHTESCEILSISGDRGQILPPKADR</sequence>
<reference evidence="2 3" key="1">
    <citation type="submission" date="2020-08" db="EMBL/GenBank/DDBJ databases">
        <title>Genomic Encyclopedia of Type Strains, Phase IV (KMG-V): Genome sequencing to study the core and pangenomes of soil and plant-associated prokaryotes.</title>
        <authorList>
            <person name="Whitman W."/>
        </authorList>
    </citation>
    <scope>NUCLEOTIDE SEQUENCE [LARGE SCALE GENOMIC DNA]</scope>
    <source>
        <strain evidence="2 3">SEMIA 4059</strain>
    </source>
</reference>
<dbReference type="InterPro" id="IPR010982">
    <property type="entry name" value="Lambda_DNA-bd_dom_sf"/>
</dbReference>
<dbReference type="Proteomes" id="UP000526625">
    <property type="component" value="Unassembled WGS sequence"/>
</dbReference>
<feature type="domain" description="HTH cro/C1-type" evidence="1">
    <location>
        <begin position="31"/>
        <end position="85"/>
    </location>
</feature>
<gene>
    <name evidence="2" type="ORF">GGD45_003476</name>
</gene>
<organism evidence="2 3">
    <name type="scientific">Rhizobium tropici</name>
    <dbReference type="NCBI Taxonomy" id="398"/>
    <lineage>
        <taxon>Bacteria</taxon>
        <taxon>Pseudomonadati</taxon>
        <taxon>Pseudomonadota</taxon>
        <taxon>Alphaproteobacteria</taxon>
        <taxon>Hyphomicrobiales</taxon>
        <taxon>Rhizobiaceae</taxon>
        <taxon>Rhizobium/Agrobacterium group</taxon>
        <taxon>Rhizobium</taxon>
    </lineage>
</organism>
<protein>
    <submittedName>
        <fullName evidence="2">Transcriptional regulator with XRE-family HTH domain</fullName>
    </submittedName>
</protein>
<dbReference type="SUPFAM" id="SSF47413">
    <property type="entry name" value="lambda repressor-like DNA-binding domains"/>
    <property type="match status" value="1"/>
</dbReference>
<keyword evidence="3" id="KW-1185">Reference proteome</keyword>
<proteinExistence type="predicted"/>
<name>A0ABR6R1J1_RHITR</name>
<comment type="caution">
    <text evidence="2">The sequence shown here is derived from an EMBL/GenBank/DDBJ whole genome shotgun (WGS) entry which is preliminary data.</text>
</comment>
<evidence type="ECO:0000313" key="3">
    <source>
        <dbReference type="Proteomes" id="UP000526625"/>
    </source>
</evidence>
<dbReference type="Gene3D" id="1.10.260.40">
    <property type="entry name" value="lambda repressor-like DNA-binding domains"/>
    <property type="match status" value="1"/>
</dbReference>
<dbReference type="CDD" id="cd00093">
    <property type="entry name" value="HTH_XRE"/>
    <property type="match status" value="1"/>
</dbReference>
<dbReference type="EMBL" id="JACHBF010000009">
    <property type="protein sequence ID" value="MBB6493050.1"/>
    <property type="molecule type" value="Genomic_DNA"/>
</dbReference>
<evidence type="ECO:0000313" key="2">
    <source>
        <dbReference type="EMBL" id="MBB6493050.1"/>
    </source>
</evidence>